<reference evidence="3 4" key="1">
    <citation type="submission" date="2019-05" db="EMBL/GenBank/DDBJ databases">
        <title>Emergence of the Ug99 lineage of the wheat stem rust pathogen through somatic hybridization.</title>
        <authorList>
            <person name="Li F."/>
            <person name="Upadhyaya N.M."/>
            <person name="Sperschneider J."/>
            <person name="Matny O."/>
            <person name="Nguyen-Phuc H."/>
            <person name="Mago R."/>
            <person name="Raley C."/>
            <person name="Miller M.E."/>
            <person name="Silverstein K.A.T."/>
            <person name="Henningsen E."/>
            <person name="Hirsch C.D."/>
            <person name="Visser B."/>
            <person name="Pretorius Z.A."/>
            <person name="Steffenson B.J."/>
            <person name="Schwessinger B."/>
            <person name="Dodds P.N."/>
            <person name="Figueroa M."/>
        </authorList>
    </citation>
    <scope>NUCLEOTIDE SEQUENCE [LARGE SCALE GENOMIC DNA]</scope>
    <source>
        <strain evidence="1">21-0</strain>
        <strain evidence="2 4">Ug99</strain>
    </source>
</reference>
<dbReference type="OrthoDB" id="10517969at2759"/>
<evidence type="ECO:0000313" key="4">
    <source>
        <dbReference type="Proteomes" id="UP000325313"/>
    </source>
</evidence>
<dbReference type="EMBL" id="VSWC01000170">
    <property type="protein sequence ID" value="KAA1072061.1"/>
    <property type="molecule type" value="Genomic_DNA"/>
</dbReference>
<sequence length="91" mass="10268">MVNAEGEPVEYVAERQNAAVHDTYGMTMWSWRQTPRRPGGFPPGRRGRTALPTRRVSSWSTRLYNLADQEDSLLGRQGCTADQEGFILVDV</sequence>
<organism evidence="1 3">
    <name type="scientific">Puccinia graminis f. sp. tritici</name>
    <dbReference type="NCBI Taxonomy" id="56615"/>
    <lineage>
        <taxon>Eukaryota</taxon>
        <taxon>Fungi</taxon>
        <taxon>Dikarya</taxon>
        <taxon>Basidiomycota</taxon>
        <taxon>Pucciniomycotina</taxon>
        <taxon>Pucciniomycetes</taxon>
        <taxon>Pucciniales</taxon>
        <taxon>Pucciniaceae</taxon>
        <taxon>Puccinia</taxon>
    </lineage>
</organism>
<name>A0A5B0M694_PUCGR</name>
<comment type="caution">
    <text evidence="1">The sequence shown here is derived from an EMBL/GenBank/DDBJ whole genome shotgun (WGS) entry which is preliminary data.</text>
</comment>
<dbReference type="EMBL" id="VDEP01000040">
    <property type="protein sequence ID" value="KAA1135178.1"/>
    <property type="molecule type" value="Genomic_DNA"/>
</dbReference>
<evidence type="ECO:0000313" key="2">
    <source>
        <dbReference type="EMBL" id="KAA1135178.1"/>
    </source>
</evidence>
<gene>
    <name evidence="1" type="ORF">PGT21_027023</name>
    <name evidence="2" type="ORF">PGTUg99_008354</name>
</gene>
<dbReference type="AlphaFoldDB" id="A0A5B0M694"/>
<proteinExistence type="predicted"/>
<dbReference type="Proteomes" id="UP000324748">
    <property type="component" value="Unassembled WGS sequence"/>
</dbReference>
<dbReference type="Proteomes" id="UP000325313">
    <property type="component" value="Unassembled WGS sequence"/>
</dbReference>
<evidence type="ECO:0000313" key="1">
    <source>
        <dbReference type="EMBL" id="KAA1072061.1"/>
    </source>
</evidence>
<keyword evidence="3" id="KW-1185">Reference proteome</keyword>
<protein>
    <submittedName>
        <fullName evidence="1">Uncharacterized protein</fullName>
    </submittedName>
</protein>
<evidence type="ECO:0000313" key="3">
    <source>
        <dbReference type="Proteomes" id="UP000324748"/>
    </source>
</evidence>
<accession>A0A5B0M694</accession>